<dbReference type="Proteomes" id="UP001149165">
    <property type="component" value="Unassembled WGS sequence"/>
</dbReference>
<dbReference type="PANTHER" id="PTHR42109:SF2">
    <property type="entry name" value="INTEGRAL MEMBRANE PROTEIN"/>
    <property type="match status" value="1"/>
</dbReference>
<feature type="region of interest" description="Disordered" evidence="1">
    <location>
        <begin position="248"/>
        <end position="299"/>
    </location>
</feature>
<evidence type="ECO:0000256" key="2">
    <source>
        <dbReference type="SAM" id="Phobius"/>
    </source>
</evidence>
<feature type="transmembrane region" description="Helical" evidence="2">
    <location>
        <begin position="106"/>
        <end position="130"/>
    </location>
</feature>
<feature type="transmembrane region" description="Helical" evidence="2">
    <location>
        <begin position="12"/>
        <end position="32"/>
    </location>
</feature>
<dbReference type="InterPro" id="IPR056119">
    <property type="entry name" value="DUF7702"/>
</dbReference>
<dbReference type="OrthoDB" id="2560628at2759"/>
<name>A0A9W9KHE4_9EURO</name>
<comment type="caution">
    <text evidence="4">The sequence shown here is derived from an EMBL/GenBank/DDBJ whole genome shotgun (WGS) entry which is preliminary data.</text>
</comment>
<evidence type="ECO:0000313" key="4">
    <source>
        <dbReference type="EMBL" id="KAJ5106634.1"/>
    </source>
</evidence>
<evidence type="ECO:0000259" key="3">
    <source>
        <dbReference type="Pfam" id="PF24800"/>
    </source>
</evidence>
<dbReference type="Pfam" id="PF24800">
    <property type="entry name" value="DUF7702"/>
    <property type="match status" value="1"/>
</dbReference>
<gene>
    <name evidence="4" type="ORF">N7456_003309</name>
</gene>
<evidence type="ECO:0000256" key="1">
    <source>
        <dbReference type="SAM" id="MobiDB-lite"/>
    </source>
</evidence>
<feature type="compositionally biased region" description="Basic and acidic residues" evidence="1">
    <location>
        <begin position="248"/>
        <end position="259"/>
    </location>
</feature>
<sequence length="299" mass="32913">MGFTPPTEEVELANLVFFGVTILPVCYCFYMHGLNGIGPWLNGLIWNTLRLAGNGIAYKALVTMGLPTTYSIITPLVLDGCGLSPFVIMCLAFLKECNVSIVKDLPWWASYWGLLIAHILLIVGHAVGMAGLARPILLKTGFIVWIAGWVYTGLMLGGSWFLAASKRRLPGEQILLYAATIAWPLVGVRMIYVTYDGYTYGFYDQGSIAVQAICGLLPEFLCMTIYLTAGIWTRHLSLDHQRLRREAKAAKRENKEASENRTGSATSSTGPLDKYSSYPDSEDLQKPAVVESVTKTVEV</sequence>
<feature type="domain" description="DUF7702" evidence="3">
    <location>
        <begin position="8"/>
        <end position="233"/>
    </location>
</feature>
<dbReference type="PANTHER" id="PTHR42109">
    <property type="entry name" value="UNPLACED GENOMIC SCAFFOLD UM_SCAF_CONTIG_1.265, WHOLE GENOME SHOTGUN SEQUENCE"/>
    <property type="match status" value="1"/>
</dbReference>
<feature type="compositionally biased region" description="Polar residues" evidence="1">
    <location>
        <begin position="260"/>
        <end position="270"/>
    </location>
</feature>
<keyword evidence="2" id="KW-1133">Transmembrane helix</keyword>
<keyword evidence="5" id="KW-1185">Reference proteome</keyword>
<accession>A0A9W9KHE4</accession>
<dbReference type="AlphaFoldDB" id="A0A9W9KHE4"/>
<proteinExistence type="predicted"/>
<feature type="transmembrane region" description="Helical" evidence="2">
    <location>
        <begin position="142"/>
        <end position="162"/>
    </location>
</feature>
<organism evidence="4 5">
    <name type="scientific">Penicillium angulare</name>
    <dbReference type="NCBI Taxonomy" id="116970"/>
    <lineage>
        <taxon>Eukaryota</taxon>
        <taxon>Fungi</taxon>
        <taxon>Dikarya</taxon>
        <taxon>Ascomycota</taxon>
        <taxon>Pezizomycotina</taxon>
        <taxon>Eurotiomycetes</taxon>
        <taxon>Eurotiomycetidae</taxon>
        <taxon>Eurotiales</taxon>
        <taxon>Aspergillaceae</taxon>
        <taxon>Penicillium</taxon>
    </lineage>
</organism>
<feature type="transmembrane region" description="Helical" evidence="2">
    <location>
        <begin position="207"/>
        <end position="232"/>
    </location>
</feature>
<evidence type="ECO:0000313" key="5">
    <source>
        <dbReference type="Proteomes" id="UP001149165"/>
    </source>
</evidence>
<keyword evidence="2" id="KW-0812">Transmembrane</keyword>
<reference evidence="4" key="2">
    <citation type="journal article" date="2023" name="IMA Fungus">
        <title>Comparative genomic study of the Penicillium genus elucidates a diverse pangenome and 15 lateral gene transfer events.</title>
        <authorList>
            <person name="Petersen C."/>
            <person name="Sorensen T."/>
            <person name="Nielsen M.R."/>
            <person name="Sondergaard T.E."/>
            <person name="Sorensen J.L."/>
            <person name="Fitzpatrick D.A."/>
            <person name="Frisvad J.C."/>
            <person name="Nielsen K.L."/>
        </authorList>
    </citation>
    <scope>NUCLEOTIDE SEQUENCE</scope>
    <source>
        <strain evidence="4">IBT 30069</strain>
    </source>
</reference>
<keyword evidence="2" id="KW-0472">Membrane</keyword>
<protein>
    <recommendedName>
        <fullName evidence="3">DUF7702 domain-containing protein</fullName>
    </recommendedName>
</protein>
<feature type="transmembrane region" description="Helical" evidence="2">
    <location>
        <begin position="174"/>
        <end position="195"/>
    </location>
</feature>
<feature type="transmembrane region" description="Helical" evidence="2">
    <location>
        <begin position="72"/>
        <end position="94"/>
    </location>
</feature>
<dbReference type="EMBL" id="JAPQKH010000003">
    <property type="protein sequence ID" value="KAJ5106634.1"/>
    <property type="molecule type" value="Genomic_DNA"/>
</dbReference>
<reference evidence="4" key="1">
    <citation type="submission" date="2022-11" db="EMBL/GenBank/DDBJ databases">
        <authorList>
            <person name="Petersen C."/>
        </authorList>
    </citation>
    <scope>NUCLEOTIDE SEQUENCE</scope>
    <source>
        <strain evidence="4">IBT 30069</strain>
    </source>
</reference>